<keyword evidence="7 9" id="KW-0472">Membrane</keyword>
<dbReference type="InterPro" id="IPR007272">
    <property type="entry name" value="Sulf_transp_TsuA/YedE"/>
</dbReference>
<evidence type="ECO:0000256" key="8">
    <source>
        <dbReference type="ARBA" id="ARBA00035655"/>
    </source>
</evidence>
<feature type="transmembrane region" description="Helical" evidence="9">
    <location>
        <begin position="122"/>
        <end position="143"/>
    </location>
</feature>
<evidence type="ECO:0000256" key="1">
    <source>
        <dbReference type="ARBA" id="ARBA00004429"/>
    </source>
</evidence>
<keyword evidence="5 9" id="KW-0812">Transmembrane</keyword>
<evidence type="ECO:0000256" key="4">
    <source>
        <dbReference type="ARBA" id="ARBA00022519"/>
    </source>
</evidence>
<keyword evidence="3" id="KW-1003">Cell membrane</keyword>
<organism evidence="10 11">
    <name type="scientific">Polynucleobacter asymbioticus</name>
    <dbReference type="NCBI Taxonomy" id="576611"/>
    <lineage>
        <taxon>Bacteria</taxon>
        <taxon>Pseudomonadati</taxon>
        <taxon>Pseudomonadota</taxon>
        <taxon>Betaproteobacteria</taxon>
        <taxon>Burkholderiales</taxon>
        <taxon>Burkholderiaceae</taxon>
        <taxon>Polynucleobacter</taxon>
    </lineage>
</organism>
<evidence type="ECO:0000313" key="11">
    <source>
        <dbReference type="Proteomes" id="UP000182060"/>
    </source>
</evidence>
<evidence type="ECO:0000256" key="9">
    <source>
        <dbReference type="SAM" id="Phobius"/>
    </source>
</evidence>
<comment type="similarity">
    <text evidence="8">Belongs to the TsuA/YedE (TC 9.B.102) family.</text>
</comment>
<accession>A0AAC9IUQ3</accession>
<dbReference type="RefSeq" id="WP_071539083.1">
    <property type="nucleotide sequence ID" value="NZ_CP015016.1"/>
</dbReference>
<dbReference type="Pfam" id="PF04143">
    <property type="entry name" value="Sulf_transp"/>
    <property type="match status" value="1"/>
</dbReference>
<protein>
    <submittedName>
        <fullName evidence="10">YeeE/YedE</fullName>
    </submittedName>
</protein>
<keyword evidence="6 9" id="KW-1133">Transmembrane helix</keyword>
<comment type="subcellular location">
    <subcellularLocation>
        <location evidence="1">Cell inner membrane</location>
        <topology evidence="1">Multi-pass membrane protein</topology>
    </subcellularLocation>
</comment>
<dbReference type="AlphaFoldDB" id="A0AAC9IUQ3"/>
<dbReference type="EMBL" id="CP015017">
    <property type="protein sequence ID" value="APC00975.1"/>
    <property type="molecule type" value="Genomic_DNA"/>
</dbReference>
<evidence type="ECO:0000256" key="3">
    <source>
        <dbReference type="ARBA" id="ARBA00022475"/>
    </source>
</evidence>
<keyword evidence="2" id="KW-0813">Transport</keyword>
<dbReference type="Proteomes" id="UP000182060">
    <property type="component" value="Chromosome"/>
</dbReference>
<proteinExistence type="inferred from homology"/>
<dbReference type="GO" id="GO:0005886">
    <property type="term" value="C:plasma membrane"/>
    <property type="evidence" value="ECO:0007669"/>
    <property type="project" value="UniProtKB-SubCell"/>
</dbReference>
<evidence type="ECO:0000256" key="7">
    <source>
        <dbReference type="ARBA" id="ARBA00023136"/>
    </source>
</evidence>
<evidence type="ECO:0000256" key="2">
    <source>
        <dbReference type="ARBA" id="ARBA00022448"/>
    </source>
</evidence>
<evidence type="ECO:0000256" key="6">
    <source>
        <dbReference type="ARBA" id="ARBA00022989"/>
    </source>
</evidence>
<dbReference type="PANTHER" id="PTHR30574">
    <property type="entry name" value="INNER MEMBRANE PROTEIN YEDE"/>
    <property type="match status" value="1"/>
</dbReference>
<feature type="transmembrane region" description="Helical" evidence="9">
    <location>
        <begin position="56"/>
        <end position="79"/>
    </location>
</feature>
<name>A0AAC9IUQ3_9BURK</name>
<feature type="transmembrane region" description="Helical" evidence="9">
    <location>
        <begin position="12"/>
        <end position="35"/>
    </location>
</feature>
<evidence type="ECO:0000256" key="5">
    <source>
        <dbReference type="ARBA" id="ARBA00022692"/>
    </source>
</evidence>
<keyword evidence="4" id="KW-0997">Cell inner membrane</keyword>
<feature type="transmembrane region" description="Helical" evidence="9">
    <location>
        <begin position="85"/>
        <end position="102"/>
    </location>
</feature>
<gene>
    <name evidence="10" type="ORF">AOC25_04720</name>
</gene>
<evidence type="ECO:0000313" key="10">
    <source>
        <dbReference type="EMBL" id="APC00975.1"/>
    </source>
</evidence>
<sequence>MHIDWFSFTPIPALLGGMILGLAAALYVLLHGRILGISGIVSGLLHPKEGDTSWRVYLMLGLLAAPFFGALFFGIQPIIEVGADWFVVIIAGLLVGFGAQYGSGCTSGHGICGLSRLSPRSLVATLSFMAAGFLTVFVIRHLIGV</sequence>
<reference evidence="10" key="1">
    <citation type="journal article" date="2017" name="Appl. Environ. Microbiol.">
        <title>Microdiversification of a pelagic Polynucleobacter species is mainly driven by acquisition of genomic islands from a partially interspecific gene pool.</title>
        <authorList>
            <person name="Hoetzinger M."/>
            <person name="Hahn M.W."/>
            <person name="Jezberova J."/>
            <person name="Schmidt J."/>
            <person name="Koll U."/>
        </authorList>
    </citation>
    <scope>NUCLEOTIDE SEQUENCE</scope>
    <source>
        <strain evidence="10">MWH-RechtKol4</strain>
    </source>
</reference>
<dbReference type="PANTHER" id="PTHR30574:SF1">
    <property type="entry name" value="SULPHUR TRANSPORT DOMAIN-CONTAINING PROTEIN"/>
    <property type="match status" value="1"/>
</dbReference>